<dbReference type="InterPro" id="IPR039799">
    <property type="entry name" value="ALR/ERV"/>
</dbReference>
<dbReference type="Gene3D" id="1.20.120.310">
    <property type="entry name" value="ERV/ALR sulfhydryl oxidase domain"/>
    <property type="match status" value="1"/>
</dbReference>
<dbReference type="InterPro" id="IPR036774">
    <property type="entry name" value="ERV/ALR_sulphydryl_oxid_sf"/>
</dbReference>
<reference evidence="12 13" key="1">
    <citation type="submission" date="2019-10" db="EMBL/GenBank/DDBJ databases">
        <title>Assembly and Annotation for the nematode Trichostrongylus colubriformis.</title>
        <authorList>
            <person name="Martin J."/>
        </authorList>
    </citation>
    <scope>NUCLEOTIDE SEQUENCE [LARGE SCALE GENOMIC DNA]</scope>
    <source>
        <strain evidence="12">G859</strain>
        <tissue evidence="12">Whole worm</tissue>
    </source>
</reference>
<keyword evidence="3 9" id="KW-0285">Flavoprotein</keyword>
<comment type="subcellular location">
    <subcellularLocation>
        <location evidence="2">Mitochondrion intermembrane space</location>
    </subcellularLocation>
</comment>
<evidence type="ECO:0000313" key="12">
    <source>
        <dbReference type="EMBL" id="KAK5984828.1"/>
    </source>
</evidence>
<dbReference type="EMBL" id="WIXE01002426">
    <property type="protein sequence ID" value="KAK5984828.1"/>
    <property type="molecule type" value="Genomic_DNA"/>
</dbReference>
<comment type="cofactor">
    <cofactor evidence="1 9">
        <name>FAD</name>
        <dbReference type="ChEBI" id="CHEBI:57692"/>
    </cofactor>
</comment>
<dbReference type="FunFam" id="1.20.120.310:FF:000003">
    <property type="entry name" value="Sulfhydryl oxidase"/>
    <property type="match status" value="1"/>
</dbReference>
<feature type="compositionally biased region" description="Polar residues" evidence="10">
    <location>
        <begin position="40"/>
        <end position="53"/>
    </location>
</feature>
<dbReference type="AlphaFoldDB" id="A0AAN8IV48"/>
<comment type="caution">
    <text evidence="12">The sequence shown here is derived from an EMBL/GenBank/DDBJ whole genome shotgun (WGS) entry which is preliminary data.</text>
</comment>
<dbReference type="PANTHER" id="PTHR12645">
    <property type="entry name" value="ALR/ERV"/>
    <property type="match status" value="1"/>
</dbReference>
<organism evidence="12 13">
    <name type="scientific">Trichostrongylus colubriformis</name>
    <name type="common">Black scour worm</name>
    <dbReference type="NCBI Taxonomy" id="6319"/>
    <lineage>
        <taxon>Eukaryota</taxon>
        <taxon>Metazoa</taxon>
        <taxon>Ecdysozoa</taxon>
        <taxon>Nematoda</taxon>
        <taxon>Chromadorea</taxon>
        <taxon>Rhabditida</taxon>
        <taxon>Rhabditina</taxon>
        <taxon>Rhabditomorpha</taxon>
        <taxon>Strongyloidea</taxon>
        <taxon>Trichostrongylidae</taxon>
        <taxon>Trichostrongylus</taxon>
    </lineage>
</organism>
<evidence type="ECO:0000256" key="3">
    <source>
        <dbReference type="ARBA" id="ARBA00022630"/>
    </source>
</evidence>
<dbReference type="PANTHER" id="PTHR12645:SF0">
    <property type="entry name" value="FAD-LINKED SULFHYDRYL OXIDASE ALR"/>
    <property type="match status" value="1"/>
</dbReference>
<keyword evidence="13" id="KW-1185">Reference proteome</keyword>
<evidence type="ECO:0000256" key="7">
    <source>
        <dbReference type="ARBA" id="ARBA00023157"/>
    </source>
</evidence>
<dbReference type="PROSITE" id="PS51324">
    <property type="entry name" value="ERV_ALR"/>
    <property type="match status" value="1"/>
</dbReference>
<dbReference type="Proteomes" id="UP001331761">
    <property type="component" value="Unassembled WGS sequence"/>
</dbReference>
<accession>A0AAN8IV48</accession>
<dbReference type="GO" id="GO:0050660">
    <property type="term" value="F:flavin adenine dinucleotide binding"/>
    <property type="evidence" value="ECO:0007669"/>
    <property type="project" value="TreeGrafter"/>
</dbReference>
<evidence type="ECO:0000259" key="11">
    <source>
        <dbReference type="PROSITE" id="PS51324"/>
    </source>
</evidence>
<keyword evidence="7" id="KW-1015">Disulfide bond</keyword>
<evidence type="ECO:0000256" key="8">
    <source>
        <dbReference type="ARBA" id="ARBA00048864"/>
    </source>
</evidence>
<feature type="domain" description="ERV/ALR sulfhydryl oxidase" evidence="11">
    <location>
        <begin position="68"/>
        <end position="168"/>
    </location>
</feature>
<evidence type="ECO:0000256" key="5">
    <source>
        <dbReference type="ARBA" id="ARBA00023002"/>
    </source>
</evidence>
<dbReference type="Pfam" id="PF04777">
    <property type="entry name" value="Evr1_Alr"/>
    <property type="match status" value="1"/>
</dbReference>
<evidence type="ECO:0000256" key="2">
    <source>
        <dbReference type="ARBA" id="ARBA00004569"/>
    </source>
</evidence>
<feature type="region of interest" description="Disordered" evidence="10">
    <location>
        <begin position="34"/>
        <end position="65"/>
    </location>
</feature>
<evidence type="ECO:0000313" key="13">
    <source>
        <dbReference type="Proteomes" id="UP001331761"/>
    </source>
</evidence>
<comment type="catalytic activity">
    <reaction evidence="8 9">
        <text>2 R'C(R)SH + O2 = R'C(R)S-S(R)CR' + H2O2</text>
        <dbReference type="Rhea" id="RHEA:17357"/>
        <dbReference type="ChEBI" id="CHEBI:15379"/>
        <dbReference type="ChEBI" id="CHEBI:16240"/>
        <dbReference type="ChEBI" id="CHEBI:16520"/>
        <dbReference type="ChEBI" id="CHEBI:17412"/>
        <dbReference type="EC" id="1.8.3.2"/>
    </reaction>
</comment>
<evidence type="ECO:0000256" key="1">
    <source>
        <dbReference type="ARBA" id="ARBA00001974"/>
    </source>
</evidence>
<dbReference type="EC" id="1.8.3.2" evidence="9"/>
<proteinExistence type="predicted"/>
<protein>
    <recommendedName>
        <fullName evidence="9">Sulfhydryl oxidase</fullName>
        <ecNumber evidence="9">1.8.3.2</ecNumber>
    </recommendedName>
</protein>
<dbReference type="GO" id="GO:0016971">
    <property type="term" value="F:flavin-dependent sulfhydryl oxidase activity"/>
    <property type="evidence" value="ECO:0007669"/>
    <property type="project" value="InterPro"/>
</dbReference>
<dbReference type="SUPFAM" id="SSF69000">
    <property type="entry name" value="FAD-dependent thiol oxidase"/>
    <property type="match status" value="1"/>
</dbReference>
<name>A0AAN8IV48_TRICO</name>
<evidence type="ECO:0000256" key="10">
    <source>
        <dbReference type="SAM" id="MobiDB-lite"/>
    </source>
</evidence>
<evidence type="ECO:0000256" key="6">
    <source>
        <dbReference type="ARBA" id="ARBA00023128"/>
    </source>
</evidence>
<evidence type="ECO:0000256" key="9">
    <source>
        <dbReference type="RuleBase" id="RU371123"/>
    </source>
</evidence>
<gene>
    <name evidence="12" type="ORF">GCK32_009502</name>
</gene>
<dbReference type="InterPro" id="IPR017905">
    <property type="entry name" value="ERV/ALR_sulphydryl_oxidase"/>
</dbReference>
<keyword evidence="5 9" id="KW-0560">Oxidoreductase</keyword>
<keyword evidence="6" id="KW-0496">Mitochondrion</keyword>
<evidence type="ECO:0000256" key="4">
    <source>
        <dbReference type="ARBA" id="ARBA00022827"/>
    </source>
</evidence>
<dbReference type="GO" id="GO:0005758">
    <property type="term" value="C:mitochondrial intermembrane space"/>
    <property type="evidence" value="ECO:0007669"/>
    <property type="project" value="UniProtKB-SubCell"/>
</dbReference>
<sequence length="179" mass="20579">MKTLYTAEKVMELGPDGKPCRACTSVEELMQRAQEYVKKSNGTSKESTQNDSKAGSKPSSHRGYYNQCPVDKNELGRSTWNLLHTMSVHYPENPTDDQKKTVSVFMDSLAKTYPCDYCAKDLRKVLKEDPPKLSSRNEFALWMCQLHNKVNRRTGKPDFDCSKVFERWKDGWKDGSCDY</sequence>
<keyword evidence="4 9" id="KW-0274">FAD</keyword>